<reference evidence="1 2" key="1">
    <citation type="submission" date="2019-06" db="EMBL/GenBank/DDBJ databases">
        <title>Genomic Encyclopedia of Type Strains, Phase IV (KMG-V): Genome sequencing to study the core and pangenomes of soil and plant-associated prokaryotes.</title>
        <authorList>
            <person name="Whitman W."/>
        </authorList>
    </citation>
    <scope>NUCLEOTIDE SEQUENCE [LARGE SCALE GENOMIC DNA]</scope>
    <source>
        <strain evidence="1 2">BR 10355</strain>
    </source>
</reference>
<dbReference type="OrthoDB" id="8238768at2"/>
<dbReference type="AlphaFoldDB" id="A0A560KWE9"/>
<sequence>MAWFLNFYRCERCRRRWTGEWSCTCDDDCPHCGARHMAPTRSEDLTEFIEEENGEFIVIRSPVSAEHDPDYQEVARFPTRAQAEEFLASTELG</sequence>
<dbReference type="Proteomes" id="UP000321304">
    <property type="component" value="Unassembled WGS sequence"/>
</dbReference>
<name>A0A560KWE9_9BRAD</name>
<evidence type="ECO:0000313" key="1">
    <source>
        <dbReference type="EMBL" id="TWB87568.1"/>
    </source>
</evidence>
<accession>A0A560KWE9</accession>
<keyword evidence="2" id="KW-1185">Reference proteome</keyword>
<evidence type="ECO:0000313" key="2">
    <source>
        <dbReference type="Proteomes" id="UP000321304"/>
    </source>
</evidence>
<protein>
    <submittedName>
        <fullName evidence="1">Uncharacterized protein</fullName>
    </submittedName>
</protein>
<organism evidence="1 2">
    <name type="scientific">Bradyrhizobium macuxiense</name>
    <dbReference type="NCBI Taxonomy" id="1755647"/>
    <lineage>
        <taxon>Bacteria</taxon>
        <taxon>Pseudomonadati</taxon>
        <taxon>Pseudomonadota</taxon>
        <taxon>Alphaproteobacteria</taxon>
        <taxon>Hyphomicrobiales</taxon>
        <taxon>Nitrobacteraceae</taxon>
        <taxon>Bradyrhizobium</taxon>
    </lineage>
</organism>
<dbReference type="RefSeq" id="WP_146992597.1">
    <property type="nucleotide sequence ID" value="NZ_VITY01000021.1"/>
</dbReference>
<comment type="caution">
    <text evidence="1">The sequence shown here is derived from an EMBL/GenBank/DDBJ whole genome shotgun (WGS) entry which is preliminary data.</text>
</comment>
<proteinExistence type="predicted"/>
<dbReference type="EMBL" id="VITY01000021">
    <property type="protein sequence ID" value="TWB87568.1"/>
    <property type="molecule type" value="Genomic_DNA"/>
</dbReference>
<gene>
    <name evidence="1" type="ORF">FBZ93_121129</name>
</gene>